<protein>
    <submittedName>
        <fullName evidence="2">Uncharacterized protein</fullName>
    </submittedName>
</protein>
<comment type="caution">
    <text evidence="2">The sequence shown here is derived from an EMBL/GenBank/DDBJ whole genome shotgun (WGS) entry which is preliminary data.</text>
</comment>
<name>A0ABW5LUX4_9FLAO</name>
<proteinExistence type="predicted"/>
<evidence type="ECO:0000256" key="1">
    <source>
        <dbReference type="SAM" id="SignalP"/>
    </source>
</evidence>
<reference evidence="3" key="1">
    <citation type="journal article" date="2019" name="Int. J. Syst. Evol. Microbiol.">
        <title>The Global Catalogue of Microorganisms (GCM) 10K type strain sequencing project: providing services to taxonomists for standard genome sequencing and annotation.</title>
        <authorList>
            <consortium name="The Broad Institute Genomics Platform"/>
            <consortium name="The Broad Institute Genome Sequencing Center for Infectious Disease"/>
            <person name="Wu L."/>
            <person name="Ma J."/>
        </authorList>
    </citation>
    <scope>NUCLEOTIDE SEQUENCE [LARGE SCALE GENOMIC DNA]</scope>
    <source>
        <strain evidence="3">KCTC 52127</strain>
    </source>
</reference>
<sequence>MKSKSLHSVFSIFLLSAFLLLKVADAHAFSHFSDDFDANDCELCQVISDSKQLKPVLNSSFVEVEEKNVFFLEKNTINAGYEAPMLCIACPSFVYNKPPPLL</sequence>
<feature type="signal peptide" evidence="1">
    <location>
        <begin position="1"/>
        <end position="28"/>
    </location>
</feature>
<organism evidence="2 3">
    <name type="scientific">Pseudotenacibaculum haliotis</name>
    <dbReference type="NCBI Taxonomy" id="1862138"/>
    <lineage>
        <taxon>Bacteria</taxon>
        <taxon>Pseudomonadati</taxon>
        <taxon>Bacteroidota</taxon>
        <taxon>Flavobacteriia</taxon>
        <taxon>Flavobacteriales</taxon>
        <taxon>Flavobacteriaceae</taxon>
        <taxon>Pseudotenacibaculum</taxon>
    </lineage>
</organism>
<feature type="chain" id="PRO_5047541959" evidence="1">
    <location>
        <begin position="29"/>
        <end position="102"/>
    </location>
</feature>
<accession>A0ABW5LUX4</accession>
<gene>
    <name evidence="2" type="ORF">ACFSRZ_14515</name>
</gene>
<dbReference type="EMBL" id="JBHULH010000012">
    <property type="protein sequence ID" value="MFD2568587.1"/>
    <property type="molecule type" value="Genomic_DNA"/>
</dbReference>
<evidence type="ECO:0000313" key="3">
    <source>
        <dbReference type="Proteomes" id="UP001597508"/>
    </source>
</evidence>
<keyword evidence="3" id="KW-1185">Reference proteome</keyword>
<dbReference type="RefSeq" id="WP_379667296.1">
    <property type="nucleotide sequence ID" value="NZ_JBHULH010000012.1"/>
</dbReference>
<dbReference type="Proteomes" id="UP001597508">
    <property type="component" value="Unassembled WGS sequence"/>
</dbReference>
<evidence type="ECO:0000313" key="2">
    <source>
        <dbReference type="EMBL" id="MFD2568587.1"/>
    </source>
</evidence>
<keyword evidence="1" id="KW-0732">Signal</keyword>